<evidence type="ECO:0000256" key="2">
    <source>
        <dbReference type="ARBA" id="ARBA00022670"/>
    </source>
</evidence>
<evidence type="ECO:0000259" key="6">
    <source>
        <dbReference type="Pfam" id="PF13180"/>
    </source>
</evidence>
<reference evidence="11 12" key="2">
    <citation type="journal article" date="2019" name="Nat. Med.">
        <title>A library of human gut bacterial isolates paired with longitudinal multiomics data enables mechanistic microbiome research.</title>
        <authorList>
            <person name="Poyet M."/>
            <person name="Groussin M."/>
            <person name="Gibbons S.M."/>
            <person name="Avila-Pacheco J."/>
            <person name="Jiang X."/>
            <person name="Kearney S.M."/>
            <person name="Perrotta A.R."/>
            <person name="Berdy B."/>
            <person name="Zhao S."/>
            <person name="Lieberman T.D."/>
            <person name="Swanson P.K."/>
            <person name="Smith M."/>
            <person name="Roesemann S."/>
            <person name="Alexander J.E."/>
            <person name="Rich S.A."/>
            <person name="Livny J."/>
            <person name="Vlamakis H."/>
            <person name="Clish C."/>
            <person name="Bullock K."/>
            <person name="Deik A."/>
            <person name="Scott J."/>
            <person name="Pierce K.A."/>
            <person name="Xavier R.J."/>
            <person name="Alm E.J."/>
        </authorList>
    </citation>
    <scope>NUCLEOTIDE SEQUENCE [LARGE SCALE GENOMIC DNA]</scope>
    <source>
        <strain evidence="8 12">BIOML-A4</strain>
        <strain evidence="9 11">BIOML-A7</strain>
    </source>
</reference>
<dbReference type="SUPFAM" id="SSF50494">
    <property type="entry name" value="Trypsin-like serine proteases"/>
    <property type="match status" value="1"/>
</dbReference>
<dbReference type="InterPro" id="IPR009003">
    <property type="entry name" value="Peptidase_S1_PA"/>
</dbReference>
<feature type="domain" description="PDZ" evidence="6">
    <location>
        <begin position="311"/>
        <end position="394"/>
    </location>
</feature>
<protein>
    <submittedName>
        <fullName evidence="8">PDZ domain-containing protein</fullName>
    </submittedName>
    <submittedName>
        <fullName evidence="7">Serine protease HtrA</fullName>
    </submittedName>
</protein>
<name>A0A0W7TL99_9FIRM</name>
<keyword evidence="5" id="KW-0812">Transmembrane</keyword>
<keyword evidence="2 7" id="KW-0645">Protease</keyword>
<dbReference type="RefSeq" id="WP_009326058.1">
    <property type="nucleotide sequence ID" value="NZ_CATXDA010000086.1"/>
</dbReference>
<evidence type="ECO:0000256" key="5">
    <source>
        <dbReference type="SAM" id="Phobius"/>
    </source>
</evidence>
<dbReference type="Gene3D" id="2.30.42.10">
    <property type="match status" value="1"/>
</dbReference>
<organism evidence="7 10">
    <name type="scientific">Ruthenibacterium lactatiformans</name>
    <dbReference type="NCBI Taxonomy" id="1550024"/>
    <lineage>
        <taxon>Bacteria</taxon>
        <taxon>Bacillati</taxon>
        <taxon>Bacillota</taxon>
        <taxon>Clostridia</taxon>
        <taxon>Eubacteriales</taxon>
        <taxon>Oscillospiraceae</taxon>
        <taxon>Ruthenibacterium</taxon>
    </lineage>
</organism>
<reference evidence="7 10" key="1">
    <citation type="submission" date="2015-10" db="EMBL/GenBank/DDBJ databases">
        <title>A novel member of the family Ruminococcaceae isolated from human faeces.</title>
        <authorList>
            <person name="Shkoporov A.N."/>
            <person name="Chaplin A.V."/>
            <person name="Motuzova O.V."/>
            <person name="Kafarskaia L.I."/>
            <person name="Efimov B.A."/>
        </authorList>
    </citation>
    <scope>NUCLEOTIDE SEQUENCE [LARGE SCALE GENOMIC DNA]</scope>
    <source>
        <strain evidence="7 10">668</strain>
    </source>
</reference>
<dbReference type="Proteomes" id="UP000053433">
    <property type="component" value="Unassembled WGS sequence"/>
</dbReference>
<dbReference type="InterPro" id="IPR043504">
    <property type="entry name" value="Peptidase_S1_PA_chymotrypsin"/>
</dbReference>
<evidence type="ECO:0000313" key="8">
    <source>
        <dbReference type="EMBL" id="MTS28607.1"/>
    </source>
</evidence>
<evidence type="ECO:0000313" key="12">
    <source>
        <dbReference type="Proteomes" id="UP000472755"/>
    </source>
</evidence>
<gene>
    <name evidence="7" type="ORF">ASJ35_18560</name>
    <name evidence="9" type="ORF">GMD52_08680</name>
    <name evidence="8" type="ORF">GMD59_15120</name>
</gene>
<dbReference type="InterPro" id="IPR051201">
    <property type="entry name" value="Chloro_Bact_Ser_Proteases"/>
</dbReference>
<keyword evidence="3" id="KW-0378">Hydrolase</keyword>
<keyword evidence="5" id="KW-1133">Transmembrane helix</keyword>
<evidence type="ECO:0000256" key="1">
    <source>
        <dbReference type="ARBA" id="ARBA00010541"/>
    </source>
</evidence>
<dbReference type="Pfam" id="PF13365">
    <property type="entry name" value="Trypsin_2"/>
    <property type="match status" value="1"/>
</dbReference>
<evidence type="ECO:0000256" key="4">
    <source>
        <dbReference type="SAM" id="MobiDB-lite"/>
    </source>
</evidence>
<dbReference type="Gene3D" id="2.40.10.10">
    <property type="entry name" value="Trypsin-like serine proteases"/>
    <property type="match status" value="2"/>
</dbReference>
<dbReference type="Proteomes" id="UP000449193">
    <property type="component" value="Unassembled WGS sequence"/>
</dbReference>
<feature type="region of interest" description="Disordered" evidence="4">
    <location>
        <begin position="1"/>
        <end position="36"/>
    </location>
</feature>
<dbReference type="EMBL" id="WMZU01000031">
    <property type="protein sequence ID" value="MTS28607.1"/>
    <property type="molecule type" value="Genomic_DNA"/>
</dbReference>
<dbReference type="PRINTS" id="PR00834">
    <property type="entry name" value="PROTEASES2C"/>
</dbReference>
<keyword evidence="5" id="KW-0472">Membrane</keyword>
<dbReference type="Proteomes" id="UP000472755">
    <property type="component" value="Unassembled WGS sequence"/>
</dbReference>
<dbReference type="EMBL" id="WMZR01000009">
    <property type="protein sequence ID" value="MTS51615.1"/>
    <property type="molecule type" value="Genomic_DNA"/>
</dbReference>
<dbReference type="InterPro" id="IPR036034">
    <property type="entry name" value="PDZ_sf"/>
</dbReference>
<sequence>MSVYSYGPQGPDGQGYHSQGNRRADEPFAAPGGSGPVIDMVPARQRKRHPFLYGLVLVALCGAAAYFGTVYANSRTMPEPQNVVVYQAPSGNASVTGGARLDAASVAAAASDSVVEITTESVQTGSYFNQYVATGAGSGVIISADGYIVTNDHVISGANSIAVRLHDGTTLDAALVATDAKTDLAVIRVQAQGLIPATLGTSADLVVGQPVVAIGNPLGRLGGTVTDGIISAKDRVISIDGEHMTLLQTNAAVNPGNSGGGLFDAQARLVGVVNSKSSGSDVEGLGFAIPIDTARPVIEQLITQGYVSGRPSLGMELVELTSYRSAIFAGTGRLGVYVNNGGKTGLTNGDYLLSIDGLAIETMTDVKTALSGHSPGDTVTVQYLHSGAVREAAVVLVEDIPAA</sequence>
<evidence type="ECO:0000313" key="11">
    <source>
        <dbReference type="Proteomes" id="UP000449193"/>
    </source>
</evidence>
<evidence type="ECO:0000313" key="9">
    <source>
        <dbReference type="EMBL" id="MTS51615.1"/>
    </source>
</evidence>
<evidence type="ECO:0000256" key="3">
    <source>
        <dbReference type="ARBA" id="ARBA00022801"/>
    </source>
</evidence>
<dbReference type="PANTHER" id="PTHR43343">
    <property type="entry name" value="PEPTIDASE S12"/>
    <property type="match status" value="1"/>
</dbReference>
<dbReference type="EMBL" id="LMUA01000065">
    <property type="protein sequence ID" value="KUE74568.1"/>
    <property type="molecule type" value="Genomic_DNA"/>
</dbReference>
<dbReference type="GO" id="GO:0004252">
    <property type="term" value="F:serine-type endopeptidase activity"/>
    <property type="evidence" value="ECO:0007669"/>
    <property type="project" value="InterPro"/>
</dbReference>
<comment type="similarity">
    <text evidence="1">Belongs to the peptidase S1C family.</text>
</comment>
<dbReference type="AlphaFoldDB" id="A0A0W7TL99"/>
<dbReference type="GO" id="GO:0006508">
    <property type="term" value="P:proteolysis"/>
    <property type="evidence" value="ECO:0007669"/>
    <property type="project" value="UniProtKB-KW"/>
</dbReference>
<accession>A0A0W7TL99</accession>
<dbReference type="SUPFAM" id="SSF50156">
    <property type="entry name" value="PDZ domain-like"/>
    <property type="match status" value="1"/>
</dbReference>
<feature type="transmembrane region" description="Helical" evidence="5">
    <location>
        <begin position="51"/>
        <end position="72"/>
    </location>
</feature>
<evidence type="ECO:0000313" key="10">
    <source>
        <dbReference type="Proteomes" id="UP000053433"/>
    </source>
</evidence>
<dbReference type="Pfam" id="PF13180">
    <property type="entry name" value="PDZ_2"/>
    <property type="match status" value="1"/>
</dbReference>
<comment type="caution">
    <text evidence="7">The sequence shown here is derived from an EMBL/GenBank/DDBJ whole genome shotgun (WGS) entry which is preliminary data.</text>
</comment>
<dbReference type="PANTHER" id="PTHR43343:SF3">
    <property type="entry name" value="PROTEASE DO-LIKE 8, CHLOROPLASTIC"/>
    <property type="match status" value="1"/>
</dbReference>
<evidence type="ECO:0000313" key="7">
    <source>
        <dbReference type="EMBL" id="KUE74568.1"/>
    </source>
</evidence>
<dbReference type="InterPro" id="IPR001940">
    <property type="entry name" value="Peptidase_S1C"/>
</dbReference>
<dbReference type="InterPro" id="IPR001478">
    <property type="entry name" value="PDZ"/>
</dbReference>
<proteinExistence type="inferred from homology"/>
<dbReference type="GeneID" id="42855538"/>